<evidence type="ECO:0000313" key="1">
    <source>
        <dbReference type="EMBL" id="MEA5581767.1"/>
    </source>
</evidence>
<comment type="caution">
    <text evidence="1">The sequence shown here is derived from an EMBL/GenBank/DDBJ whole genome shotgun (WGS) entry which is preliminary data.</text>
</comment>
<dbReference type="RefSeq" id="WP_323196092.1">
    <property type="nucleotide sequence ID" value="NZ_JAYGHG010000013.1"/>
</dbReference>
<protein>
    <submittedName>
        <fullName evidence="1">Uncharacterized protein</fullName>
    </submittedName>
</protein>
<reference evidence="1 2" key="1">
    <citation type="submission" date="2023-12" db="EMBL/GenBank/DDBJ databases">
        <title>Baltic Sea Cyanobacteria.</title>
        <authorList>
            <person name="Delbaje E."/>
            <person name="Fewer D.P."/>
            <person name="Shishido T.K."/>
        </authorList>
    </citation>
    <scope>NUCLEOTIDE SEQUENCE [LARGE SCALE GENOMIC DNA]</scope>
    <source>
        <strain evidence="1 2">UHCC-0300</strain>
    </source>
</reference>
<accession>A0ABU5UE31</accession>
<organism evidence="1 2">
    <name type="scientific">Nodularia harveyana UHCC-0300</name>
    <dbReference type="NCBI Taxonomy" id="2974287"/>
    <lineage>
        <taxon>Bacteria</taxon>
        <taxon>Bacillati</taxon>
        <taxon>Cyanobacteriota</taxon>
        <taxon>Cyanophyceae</taxon>
        <taxon>Nostocales</taxon>
        <taxon>Nodulariaceae</taxon>
        <taxon>Nodularia</taxon>
    </lineage>
</organism>
<dbReference type="Proteomes" id="UP001302120">
    <property type="component" value="Unassembled WGS sequence"/>
</dbReference>
<sequence length="40" mass="4563">MKQPEAFEHLQIAMNLAKNLKSSELLGVAFAGLANYYWHQ</sequence>
<gene>
    <name evidence="1" type="ORF">VB620_10505</name>
</gene>
<name>A0ABU5UE31_9CYAN</name>
<dbReference type="EMBL" id="JAYGHG010000013">
    <property type="protein sequence ID" value="MEA5581767.1"/>
    <property type="molecule type" value="Genomic_DNA"/>
</dbReference>
<evidence type="ECO:0000313" key="2">
    <source>
        <dbReference type="Proteomes" id="UP001302120"/>
    </source>
</evidence>
<proteinExistence type="predicted"/>
<keyword evidence="2" id="KW-1185">Reference proteome</keyword>